<accession>A0A812GEX0</accession>
<gene>
    <name evidence="1" type="primary">argC</name>
    <name evidence="1" type="ORF">SNAT2548_LOCUS426</name>
</gene>
<keyword evidence="2" id="KW-1185">Reference proteome</keyword>
<comment type="caution">
    <text evidence="1">The sequence shown here is derived from an EMBL/GenBank/DDBJ whole genome shotgun (WGS) entry which is preliminary data.</text>
</comment>
<reference evidence="1" key="1">
    <citation type="submission" date="2021-02" db="EMBL/GenBank/DDBJ databases">
        <authorList>
            <person name="Dougan E. K."/>
            <person name="Rhodes N."/>
            <person name="Thang M."/>
            <person name="Chan C."/>
        </authorList>
    </citation>
    <scope>NUCLEOTIDE SEQUENCE</scope>
</reference>
<proteinExistence type="predicted"/>
<dbReference type="AlphaFoldDB" id="A0A812GEX0"/>
<dbReference type="OrthoDB" id="438291at2759"/>
<dbReference type="EMBL" id="CAJNDS010000022">
    <property type="protein sequence ID" value="CAE6920053.1"/>
    <property type="molecule type" value="Genomic_DNA"/>
</dbReference>
<dbReference type="Proteomes" id="UP000604046">
    <property type="component" value="Unassembled WGS sequence"/>
</dbReference>
<organism evidence="1 2">
    <name type="scientific">Symbiodinium natans</name>
    <dbReference type="NCBI Taxonomy" id="878477"/>
    <lineage>
        <taxon>Eukaryota</taxon>
        <taxon>Sar</taxon>
        <taxon>Alveolata</taxon>
        <taxon>Dinophyceae</taxon>
        <taxon>Suessiales</taxon>
        <taxon>Symbiodiniaceae</taxon>
        <taxon>Symbiodinium</taxon>
    </lineage>
</organism>
<evidence type="ECO:0000313" key="1">
    <source>
        <dbReference type="EMBL" id="CAE6920053.1"/>
    </source>
</evidence>
<dbReference type="InterPro" id="IPR036291">
    <property type="entry name" value="NAD(P)-bd_dom_sf"/>
</dbReference>
<protein>
    <submittedName>
        <fullName evidence="1">ArgC protein</fullName>
    </submittedName>
</protein>
<evidence type="ECO:0000313" key="2">
    <source>
        <dbReference type="Proteomes" id="UP000604046"/>
    </source>
</evidence>
<sequence length="116" mass="12595">METIAFLAPVWGPSPAAPSVVPVQGVRRQPRSSQLPAALAAPLVALAVRHRSCKSLARRATVFIDGEAGTTGLQVRERLEKHPEIQILSLDADKRKDARHLLGPLAFSRYAAPRSR</sequence>
<dbReference type="SUPFAM" id="SSF51735">
    <property type="entry name" value="NAD(P)-binding Rossmann-fold domains"/>
    <property type="match status" value="1"/>
</dbReference>
<name>A0A812GEX0_9DINO</name>